<comment type="cofactor">
    <cofactor evidence="4">
        <name>Zn(2+)</name>
        <dbReference type="ChEBI" id="CHEBI:29105"/>
    </cofactor>
</comment>
<evidence type="ECO:0000256" key="14">
    <source>
        <dbReference type="ARBA" id="ARBA00023235"/>
    </source>
</evidence>
<dbReference type="AlphaFoldDB" id="A0A2K5YQU3"/>
<comment type="subunit">
    <text evidence="8">Homodimer.</text>
</comment>
<dbReference type="Ensembl" id="ENSMLET00000041408.1">
    <property type="protein sequence ID" value="ENSMLEP00000017928.1"/>
    <property type="gene ID" value="ENSMLEG00000033066.1"/>
</dbReference>
<comment type="cofactor">
    <cofactor evidence="5">
        <name>Fe(2+)</name>
        <dbReference type="ChEBI" id="CHEBI:29033"/>
    </cofactor>
</comment>
<evidence type="ECO:0000313" key="18">
    <source>
        <dbReference type="Ensembl" id="ENSMLEP00000017928.1"/>
    </source>
</evidence>
<keyword evidence="13" id="KW-0464">Manganese</keyword>
<keyword evidence="10" id="KW-0479">Metal-binding</keyword>
<dbReference type="InterPro" id="IPR000056">
    <property type="entry name" value="Ribul_P_3_epim-like"/>
</dbReference>
<evidence type="ECO:0000256" key="6">
    <source>
        <dbReference type="ARBA" id="ARBA00004921"/>
    </source>
</evidence>
<evidence type="ECO:0000256" key="5">
    <source>
        <dbReference type="ARBA" id="ARBA00001954"/>
    </source>
</evidence>
<comment type="similarity">
    <text evidence="7">Belongs to the ribulose-phosphate 3-epimerase family.</text>
</comment>
<dbReference type="GO" id="GO:0005975">
    <property type="term" value="P:carbohydrate metabolic process"/>
    <property type="evidence" value="ECO:0007669"/>
    <property type="project" value="InterPro"/>
</dbReference>
<reference evidence="18" key="2">
    <citation type="submission" date="2025-09" db="UniProtKB">
        <authorList>
            <consortium name="Ensembl"/>
        </authorList>
    </citation>
    <scope>IDENTIFICATION</scope>
</reference>
<dbReference type="PROSITE" id="PS01086">
    <property type="entry name" value="RIBUL_P_3_EPIMER_2"/>
    <property type="match status" value="1"/>
</dbReference>
<accession>A0A2K5YQU3</accession>
<keyword evidence="16" id="KW-0170">Cobalt</keyword>
<comment type="cofactor">
    <cofactor evidence="2">
        <name>Mn(2+)</name>
        <dbReference type="ChEBI" id="CHEBI:29035"/>
    </cofactor>
</comment>
<evidence type="ECO:0000256" key="15">
    <source>
        <dbReference type="ARBA" id="ARBA00023277"/>
    </source>
</evidence>
<dbReference type="GO" id="GO:0004750">
    <property type="term" value="F:D-ribulose-phosphate 3-epimerase activity"/>
    <property type="evidence" value="ECO:0007669"/>
    <property type="project" value="UniProtKB-EC"/>
</dbReference>
<evidence type="ECO:0000256" key="7">
    <source>
        <dbReference type="ARBA" id="ARBA00009541"/>
    </source>
</evidence>
<evidence type="ECO:0000256" key="11">
    <source>
        <dbReference type="ARBA" id="ARBA00022833"/>
    </source>
</evidence>
<dbReference type="InterPro" id="IPR011060">
    <property type="entry name" value="RibuloseP-bd_barrel"/>
</dbReference>
<comment type="catalytic activity">
    <reaction evidence="1">
        <text>D-ribulose 5-phosphate = D-xylulose 5-phosphate</text>
        <dbReference type="Rhea" id="RHEA:13677"/>
        <dbReference type="ChEBI" id="CHEBI:57737"/>
        <dbReference type="ChEBI" id="CHEBI:58121"/>
        <dbReference type="EC" id="5.1.3.1"/>
    </reaction>
</comment>
<dbReference type="PANTHER" id="PTHR11749">
    <property type="entry name" value="RIBULOSE-5-PHOSPHATE-3-EPIMERASE"/>
    <property type="match status" value="1"/>
</dbReference>
<dbReference type="SUPFAM" id="SSF51366">
    <property type="entry name" value="Ribulose-phoshate binding barrel"/>
    <property type="match status" value="1"/>
</dbReference>
<keyword evidence="19" id="KW-1185">Reference proteome</keyword>
<evidence type="ECO:0000256" key="16">
    <source>
        <dbReference type="ARBA" id="ARBA00023285"/>
    </source>
</evidence>
<dbReference type="CDD" id="cd00429">
    <property type="entry name" value="RPE"/>
    <property type="match status" value="1"/>
</dbReference>
<reference evidence="18" key="1">
    <citation type="submission" date="2025-08" db="UniProtKB">
        <authorList>
            <consortium name="Ensembl"/>
        </authorList>
    </citation>
    <scope>IDENTIFICATION</scope>
</reference>
<evidence type="ECO:0000256" key="10">
    <source>
        <dbReference type="ARBA" id="ARBA00022723"/>
    </source>
</evidence>
<evidence type="ECO:0000256" key="12">
    <source>
        <dbReference type="ARBA" id="ARBA00023004"/>
    </source>
</evidence>
<dbReference type="Gene3D" id="3.20.20.70">
    <property type="entry name" value="Aldolase class I"/>
    <property type="match status" value="1"/>
</dbReference>
<evidence type="ECO:0000256" key="13">
    <source>
        <dbReference type="ARBA" id="ARBA00023211"/>
    </source>
</evidence>
<evidence type="ECO:0000256" key="2">
    <source>
        <dbReference type="ARBA" id="ARBA00001936"/>
    </source>
</evidence>
<keyword evidence="15" id="KW-0119">Carbohydrate metabolism</keyword>
<proteinExistence type="inferred from homology"/>
<comment type="cofactor">
    <cofactor evidence="3">
        <name>Co(2+)</name>
        <dbReference type="ChEBI" id="CHEBI:48828"/>
    </cofactor>
</comment>
<keyword evidence="12" id="KW-0408">Iron</keyword>
<evidence type="ECO:0000256" key="9">
    <source>
        <dbReference type="ARBA" id="ARBA00013188"/>
    </source>
</evidence>
<organism evidence="18 19">
    <name type="scientific">Mandrillus leucophaeus</name>
    <name type="common">Drill</name>
    <name type="synonym">Papio leucophaeus</name>
    <dbReference type="NCBI Taxonomy" id="9568"/>
    <lineage>
        <taxon>Eukaryota</taxon>
        <taxon>Metazoa</taxon>
        <taxon>Chordata</taxon>
        <taxon>Craniata</taxon>
        <taxon>Vertebrata</taxon>
        <taxon>Euteleostomi</taxon>
        <taxon>Mammalia</taxon>
        <taxon>Eutheria</taxon>
        <taxon>Euarchontoglires</taxon>
        <taxon>Primates</taxon>
        <taxon>Haplorrhini</taxon>
        <taxon>Catarrhini</taxon>
        <taxon>Cercopithecidae</taxon>
        <taxon>Cercopithecinae</taxon>
        <taxon>Mandrillus</taxon>
    </lineage>
</organism>
<name>A0A2K5YQU3_MANLE</name>
<evidence type="ECO:0000256" key="1">
    <source>
        <dbReference type="ARBA" id="ARBA00001782"/>
    </source>
</evidence>
<evidence type="ECO:0000256" key="17">
    <source>
        <dbReference type="ARBA" id="ARBA00057323"/>
    </source>
</evidence>
<dbReference type="GO" id="GO:0006098">
    <property type="term" value="P:pentose-phosphate shunt"/>
    <property type="evidence" value="ECO:0007669"/>
    <property type="project" value="UniProtKB-ARBA"/>
</dbReference>
<dbReference type="GO" id="GO:0046872">
    <property type="term" value="F:metal ion binding"/>
    <property type="evidence" value="ECO:0007669"/>
    <property type="project" value="UniProtKB-KW"/>
</dbReference>
<dbReference type="Pfam" id="PF00834">
    <property type="entry name" value="Ribul_P_3_epim"/>
    <property type="match status" value="2"/>
</dbReference>
<dbReference type="GeneTree" id="ENSGT00390000001447"/>
<comment type="pathway">
    <text evidence="6">Carbohydrate degradation.</text>
</comment>
<dbReference type="EC" id="5.1.3.1" evidence="9"/>
<sequence length="180" mass="19721">MHMMVSKPEQWVKPMAVAGANQYTFHLEATENPGALIKDIRENGMKSCSVTQAEVQWHSQGPLPTLVGLAIKPGTSVEYLAPWANQIDMALVMTVEPGFGGQKFMEDMMPKVHWLRTQFPSLDIEVDGGVGPDTVHKCAEAGANMIVSGSAIMRSEDPRSVINLLRNVCSEAAQKRSLDR</sequence>
<dbReference type="Proteomes" id="UP000233140">
    <property type="component" value="Unassembled WGS sequence"/>
</dbReference>
<evidence type="ECO:0000256" key="8">
    <source>
        <dbReference type="ARBA" id="ARBA00011738"/>
    </source>
</evidence>
<comment type="function">
    <text evidence="17">Catalyzes the reversible epimerization of D-ribulose 5-phosphate to D-xylulose 5-phosphate.</text>
</comment>
<keyword evidence="11" id="KW-0862">Zinc</keyword>
<evidence type="ECO:0000256" key="4">
    <source>
        <dbReference type="ARBA" id="ARBA00001947"/>
    </source>
</evidence>
<dbReference type="FunFam" id="3.20.20.70:FF:000191">
    <property type="entry name" value="ribulose-phosphate 3-epimerase isoform X2"/>
    <property type="match status" value="1"/>
</dbReference>
<keyword evidence="14" id="KW-0413">Isomerase</keyword>
<evidence type="ECO:0000313" key="19">
    <source>
        <dbReference type="Proteomes" id="UP000233140"/>
    </source>
</evidence>
<dbReference type="InterPro" id="IPR013785">
    <property type="entry name" value="Aldolase_TIM"/>
</dbReference>
<evidence type="ECO:0000256" key="3">
    <source>
        <dbReference type="ARBA" id="ARBA00001941"/>
    </source>
</evidence>
<protein>
    <recommendedName>
        <fullName evidence="9">ribulose-phosphate 3-epimerase</fullName>
        <ecNumber evidence="9">5.1.3.1</ecNumber>
    </recommendedName>
</protein>